<sequence length="503" mass="55696">MQRRHFLRTSAAALSTLSLFSGARAANVWQPPADFGQHPALQPIRGLQGQDLACEAVTVEGHWPEGLRGTLYRNGPALFERAGQRYRHWFDGDGLVQAWRFGGDGRVSHRARFVQTPKFVAEQQAGRFLLPAFGTAIAPQRPIRSADDLNAANTSVLPLPDRLLALWEGGSAFAMDRDTLATRGLVTWSDELAGMPFSAHPKIEPDGTIWNFGSAGGKMVLYQLSAEGALRRHAVFEMPPCAMVHDFVVTQRYLVFLLPPLTLDMQAVRRGDTSFAEAMRWKAPGQAVTTRVLVIDKADFERRRVFELPAEMVFHFANGWDDGDLLTVDYVRSSDAPIGEQRLRAIAHGDHRPGTPSQAALLRLNLRTGDHRVAQGADTLEFPRVDPRVVGQRHRQVFYPAALTPGHEKRFGHDSVLRLDRESGQRDAFTFGPEAVVEEHVFVPRPGSAREGEGWLVGAGYDLRWRSSFATVFNAEHLSDGPVAVARLPYAVPHAFHGQFVAA</sequence>
<evidence type="ECO:0000256" key="6">
    <source>
        <dbReference type="SAM" id="SignalP"/>
    </source>
</evidence>
<keyword evidence="4" id="KW-0560">Oxidoreductase</keyword>
<gene>
    <name evidence="7" type="ORF">AACH06_14980</name>
</gene>
<proteinExistence type="inferred from homology"/>
<evidence type="ECO:0000256" key="1">
    <source>
        <dbReference type="ARBA" id="ARBA00001954"/>
    </source>
</evidence>
<evidence type="ECO:0000313" key="7">
    <source>
        <dbReference type="EMBL" id="MEK8032129.1"/>
    </source>
</evidence>
<evidence type="ECO:0000313" key="8">
    <source>
        <dbReference type="Proteomes" id="UP001371218"/>
    </source>
</evidence>
<organism evidence="7 8">
    <name type="scientific">Ideonella lacteola</name>
    <dbReference type="NCBI Taxonomy" id="2984193"/>
    <lineage>
        <taxon>Bacteria</taxon>
        <taxon>Pseudomonadati</taxon>
        <taxon>Pseudomonadota</taxon>
        <taxon>Betaproteobacteria</taxon>
        <taxon>Burkholderiales</taxon>
        <taxon>Sphaerotilaceae</taxon>
        <taxon>Ideonella</taxon>
    </lineage>
</organism>
<feature type="signal peptide" evidence="6">
    <location>
        <begin position="1"/>
        <end position="25"/>
    </location>
</feature>
<dbReference type="InterPro" id="IPR004294">
    <property type="entry name" value="Carotenoid_Oase"/>
</dbReference>
<comment type="cofactor">
    <cofactor evidence="1">
        <name>Fe(2+)</name>
        <dbReference type="ChEBI" id="CHEBI:29033"/>
    </cofactor>
</comment>
<protein>
    <submittedName>
        <fullName evidence="7">Carotenoid oxygenase family protein</fullName>
    </submittedName>
</protein>
<keyword evidence="3" id="KW-0479">Metal-binding</keyword>
<evidence type="ECO:0000256" key="5">
    <source>
        <dbReference type="ARBA" id="ARBA00023004"/>
    </source>
</evidence>
<dbReference type="Pfam" id="PF03055">
    <property type="entry name" value="RPE65"/>
    <property type="match status" value="1"/>
</dbReference>
<evidence type="ECO:0000256" key="4">
    <source>
        <dbReference type="ARBA" id="ARBA00023002"/>
    </source>
</evidence>
<keyword evidence="5" id="KW-0408">Iron</keyword>
<dbReference type="EMBL" id="JBBUTG010000009">
    <property type="protein sequence ID" value="MEK8032129.1"/>
    <property type="molecule type" value="Genomic_DNA"/>
</dbReference>
<comment type="caution">
    <text evidence="7">The sequence shown here is derived from an EMBL/GenBank/DDBJ whole genome shotgun (WGS) entry which is preliminary data.</text>
</comment>
<comment type="similarity">
    <text evidence="2">Belongs to the carotenoid oxygenase family.</text>
</comment>
<keyword evidence="6" id="KW-0732">Signal</keyword>
<reference evidence="7 8" key="1">
    <citation type="submission" date="2024-04" db="EMBL/GenBank/DDBJ databases">
        <title>Novel species of the genus Ideonella isolated from streams.</title>
        <authorList>
            <person name="Lu H."/>
        </authorList>
    </citation>
    <scope>NUCLEOTIDE SEQUENCE [LARGE SCALE GENOMIC DNA]</scope>
    <source>
        <strain evidence="7 8">DXS29W</strain>
    </source>
</reference>
<name>A0ABU9BSM9_9BURK</name>
<dbReference type="PANTHER" id="PTHR10543:SF89">
    <property type="entry name" value="CAROTENOID 9,10(9',10')-CLEAVAGE DIOXYGENASE 1"/>
    <property type="match status" value="1"/>
</dbReference>
<dbReference type="Proteomes" id="UP001371218">
    <property type="component" value="Unassembled WGS sequence"/>
</dbReference>
<dbReference type="PANTHER" id="PTHR10543">
    <property type="entry name" value="BETA-CAROTENE DIOXYGENASE"/>
    <property type="match status" value="1"/>
</dbReference>
<evidence type="ECO:0000256" key="3">
    <source>
        <dbReference type="ARBA" id="ARBA00022723"/>
    </source>
</evidence>
<feature type="chain" id="PRO_5045806150" evidence="6">
    <location>
        <begin position="26"/>
        <end position="503"/>
    </location>
</feature>
<accession>A0ABU9BSM9</accession>
<evidence type="ECO:0000256" key="2">
    <source>
        <dbReference type="ARBA" id="ARBA00006787"/>
    </source>
</evidence>
<dbReference type="RefSeq" id="WP_341426543.1">
    <property type="nucleotide sequence ID" value="NZ_JBBUTG010000009.1"/>
</dbReference>
<keyword evidence="8" id="KW-1185">Reference proteome</keyword>